<dbReference type="OrthoDB" id="9976881at2759"/>
<dbReference type="Proteomes" id="UP001153620">
    <property type="component" value="Chromosome 3"/>
</dbReference>
<feature type="region of interest" description="Disordered" evidence="5">
    <location>
        <begin position="501"/>
        <end position="546"/>
    </location>
</feature>
<dbReference type="InterPro" id="IPR000159">
    <property type="entry name" value="RA_dom"/>
</dbReference>
<feature type="region of interest" description="Disordered" evidence="5">
    <location>
        <begin position="286"/>
        <end position="332"/>
    </location>
</feature>
<evidence type="ECO:0000259" key="6">
    <source>
        <dbReference type="PROSITE" id="PS50023"/>
    </source>
</evidence>
<dbReference type="InterPro" id="IPR011524">
    <property type="entry name" value="SARAH_dom"/>
</dbReference>
<feature type="region of interest" description="Disordered" evidence="5">
    <location>
        <begin position="209"/>
        <end position="233"/>
    </location>
</feature>
<proteinExistence type="predicted"/>
<dbReference type="PROSITE" id="PS50200">
    <property type="entry name" value="RA"/>
    <property type="match status" value="1"/>
</dbReference>
<reference evidence="9" key="2">
    <citation type="submission" date="2022-10" db="EMBL/GenBank/DDBJ databases">
        <authorList>
            <consortium name="ENA_rothamsted_submissions"/>
            <consortium name="culmorum"/>
            <person name="King R."/>
        </authorList>
    </citation>
    <scope>NUCLEOTIDE SEQUENCE</scope>
</reference>
<name>A0A9N9RX42_9DIPT</name>
<dbReference type="PANTHER" id="PTHR22738:SF15">
    <property type="entry name" value="LD40758P"/>
    <property type="match status" value="1"/>
</dbReference>
<dbReference type="FunFam" id="2.10.110.10:FF:000104">
    <property type="entry name" value="Ras association domain-containing protein 2"/>
    <property type="match status" value="1"/>
</dbReference>
<feature type="compositionally biased region" description="Basic residues" evidence="5">
    <location>
        <begin position="524"/>
        <end position="546"/>
    </location>
</feature>
<evidence type="ECO:0000259" key="8">
    <source>
        <dbReference type="PROSITE" id="PS50951"/>
    </source>
</evidence>
<feature type="compositionally biased region" description="Low complexity" evidence="5">
    <location>
        <begin position="446"/>
        <end position="463"/>
    </location>
</feature>
<keyword evidence="2 4" id="KW-0862">Zinc</keyword>
<keyword evidence="1 4" id="KW-0479">Metal-binding</keyword>
<dbReference type="FunFam" id="3.10.20.90:FF:000278">
    <property type="entry name" value="serine-rich adhesin for platelets"/>
    <property type="match status" value="1"/>
</dbReference>
<dbReference type="Gene3D" id="3.10.20.90">
    <property type="entry name" value="Phosphatidylinositol 3-kinase Catalytic Subunit, Chain A, domain 1"/>
    <property type="match status" value="1"/>
</dbReference>
<dbReference type="SUPFAM" id="SSF57716">
    <property type="entry name" value="Glucocorticoid receptor-like (DNA-binding domain)"/>
    <property type="match status" value="2"/>
</dbReference>
<dbReference type="PROSITE" id="PS50023">
    <property type="entry name" value="LIM_DOMAIN_2"/>
    <property type="match status" value="1"/>
</dbReference>
<evidence type="ECO:0000256" key="2">
    <source>
        <dbReference type="ARBA" id="ARBA00022833"/>
    </source>
</evidence>
<dbReference type="GO" id="GO:0007165">
    <property type="term" value="P:signal transduction"/>
    <property type="evidence" value="ECO:0007669"/>
    <property type="project" value="InterPro"/>
</dbReference>
<dbReference type="Pfam" id="PF00788">
    <property type="entry name" value="RA"/>
    <property type="match status" value="1"/>
</dbReference>
<feature type="domain" description="Ras-associating" evidence="7">
    <location>
        <begin position="558"/>
        <end position="646"/>
    </location>
</feature>
<evidence type="ECO:0000256" key="4">
    <source>
        <dbReference type="PROSITE-ProRule" id="PRU00125"/>
    </source>
</evidence>
<feature type="domain" description="LIM zinc-binding" evidence="6">
    <location>
        <begin position="2"/>
        <end position="63"/>
    </location>
</feature>
<evidence type="ECO:0000313" key="10">
    <source>
        <dbReference type="Proteomes" id="UP001153620"/>
    </source>
</evidence>
<dbReference type="GO" id="GO:0046872">
    <property type="term" value="F:metal ion binding"/>
    <property type="evidence" value="ECO:0007669"/>
    <property type="project" value="UniProtKB-KW"/>
</dbReference>
<dbReference type="PROSITE" id="PS50951">
    <property type="entry name" value="SARAH"/>
    <property type="match status" value="1"/>
</dbReference>
<keyword evidence="3 4" id="KW-0440">LIM domain</keyword>
<dbReference type="Gene3D" id="2.10.110.10">
    <property type="entry name" value="Cysteine Rich Protein"/>
    <property type="match status" value="1"/>
</dbReference>
<sequence length="705" mass="79229">MWKCHKCQKPVYFAERQQSLGFDWHPECLRCHECGKRLQPGQHADHKGDPYCHVPCYGALFGPQLFGHGTRVESHKSFGQPKTVAAPKVTNGPVIPRAHIDAKLKTYNNFFDSNSLEVRSRELHGKLVLEGVLRIYWGIQGVIHLKEEDDQRTVVTIRKRNSVRYPNSVDIIRESIVATDQAVAASDNDTTISESLSYDSISISSDVNSLSSSGSGSSSSKETSPIHASNSNTLPSKLDIKKIGWDDIDELLQVERRDDQIRYSTMPSPMTSSMTDSQISNISLDDTSSYKTLSPDGETTSPSSSVYFSQLDSSTDNKVSSADDEDTPTLKPCDFEDFKRQANQEFVNGANEMPSIQDGTLKINQPIDPSRINDSLKLYQDNIMNRSVQSEDGMNVYSLSNSFYIPGQIKSFNIQDTLNLLKNSSSSSSSDDKTLKLEANKILKKSSSMNTSTSSVEDSSWSTDKGISRSKSGPNYAVANFESDTVKPSGRPVIKIKMDCYDELNGSSPPTTPHDDDGTESVVLRKKTKGSTAIKRRSGNRRSRTKIKRRCSINGHFYNRETSIFTPPTGSQMSVYATSLLNSQEIINLVMDKYKIESKAENFALFIIRDNGEQKKLTNEDFPLMTRVLMGPHEDVSKLFLMDAGETQEISPEVAQFVNLSIPECRSIIERYYDEEEREMFRIREKYAELRKRIVHRMETLKVRL</sequence>
<reference evidence="9" key="1">
    <citation type="submission" date="2022-01" db="EMBL/GenBank/DDBJ databases">
        <authorList>
            <person name="King R."/>
        </authorList>
    </citation>
    <scope>NUCLEOTIDE SEQUENCE</scope>
</reference>
<dbReference type="Pfam" id="PF00412">
    <property type="entry name" value="LIM"/>
    <property type="match status" value="1"/>
</dbReference>
<dbReference type="CDD" id="cd21886">
    <property type="entry name" value="SARAH_RASSF2-like"/>
    <property type="match status" value="1"/>
</dbReference>
<dbReference type="EMBL" id="OU895879">
    <property type="protein sequence ID" value="CAG9806609.1"/>
    <property type="molecule type" value="Genomic_DNA"/>
</dbReference>
<dbReference type="CDD" id="cd01784">
    <property type="entry name" value="RA_RASSF2_like"/>
    <property type="match status" value="1"/>
</dbReference>
<dbReference type="SMART" id="SM00132">
    <property type="entry name" value="LIM"/>
    <property type="match status" value="1"/>
</dbReference>
<feature type="domain" description="SARAH" evidence="8">
    <location>
        <begin position="654"/>
        <end position="701"/>
    </location>
</feature>
<gene>
    <name evidence="9" type="ORF">CHIRRI_LOCUS9464</name>
</gene>
<accession>A0A9N9RX42</accession>
<evidence type="ECO:0000313" key="9">
    <source>
        <dbReference type="EMBL" id="CAG9806609.1"/>
    </source>
</evidence>
<feature type="compositionally biased region" description="Polar residues" evidence="5">
    <location>
        <begin position="286"/>
        <end position="320"/>
    </location>
</feature>
<dbReference type="PROSITE" id="PS00478">
    <property type="entry name" value="LIM_DOMAIN_1"/>
    <property type="match status" value="1"/>
</dbReference>
<dbReference type="AlphaFoldDB" id="A0A9N9RX42"/>
<dbReference type="PANTHER" id="PTHR22738">
    <property type="entry name" value="RASSF"/>
    <property type="match status" value="1"/>
</dbReference>
<keyword evidence="10" id="KW-1185">Reference proteome</keyword>
<evidence type="ECO:0000256" key="5">
    <source>
        <dbReference type="SAM" id="MobiDB-lite"/>
    </source>
</evidence>
<dbReference type="InterPro" id="IPR033614">
    <property type="entry name" value="RASSF1-6"/>
</dbReference>
<feature type="region of interest" description="Disordered" evidence="5">
    <location>
        <begin position="446"/>
        <end position="476"/>
    </location>
</feature>
<protein>
    <recommendedName>
        <fullName evidence="11">Rassf</fullName>
    </recommendedName>
</protein>
<organism evidence="9 10">
    <name type="scientific">Chironomus riparius</name>
    <dbReference type="NCBI Taxonomy" id="315576"/>
    <lineage>
        <taxon>Eukaryota</taxon>
        <taxon>Metazoa</taxon>
        <taxon>Ecdysozoa</taxon>
        <taxon>Arthropoda</taxon>
        <taxon>Hexapoda</taxon>
        <taxon>Insecta</taxon>
        <taxon>Pterygota</taxon>
        <taxon>Neoptera</taxon>
        <taxon>Endopterygota</taxon>
        <taxon>Diptera</taxon>
        <taxon>Nematocera</taxon>
        <taxon>Chironomoidea</taxon>
        <taxon>Chironomidae</taxon>
        <taxon>Chironominae</taxon>
        <taxon>Chironomus</taxon>
    </lineage>
</organism>
<dbReference type="Pfam" id="PF16517">
    <property type="entry name" value="Nore1-SARAH"/>
    <property type="match status" value="1"/>
</dbReference>
<evidence type="ECO:0000256" key="1">
    <source>
        <dbReference type="ARBA" id="ARBA00022723"/>
    </source>
</evidence>
<evidence type="ECO:0000259" key="7">
    <source>
        <dbReference type="PROSITE" id="PS50200"/>
    </source>
</evidence>
<dbReference type="CDD" id="cd09401">
    <property type="entry name" value="LIM_TLP_like"/>
    <property type="match status" value="1"/>
</dbReference>
<evidence type="ECO:0008006" key="11">
    <source>
        <dbReference type="Google" id="ProtNLM"/>
    </source>
</evidence>
<feature type="compositionally biased region" description="Low complexity" evidence="5">
    <location>
        <begin position="209"/>
        <end position="223"/>
    </location>
</feature>
<evidence type="ECO:0000256" key="3">
    <source>
        <dbReference type="ARBA" id="ARBA00023038"/>
    </source>
</evidence>
<dbReference type="InterPro" id="IPR001781">
    <property type="entry name" value="Znf_LIM"/>
</dbReference>